<gene>
    <name evidence="2" type="ORF">BaRGS_00016089</name>
</gene>
<reference evidence="2 3" key="1">
    <citation type="journal article" date="2023" name="Sci. Data">
        <title>Genome assembly of the Korean intertidal mud-creeper Batillaria attramentaria.</title>
        <authorList>
            <person name="Patra A.K."/>
            <person name="Ho P.T."/>
            <person name="Jun S."/>
            <person name="Lee S.J."/>
            <person name="Kim Y."/>
            <person name="Won Y.J."/>
        </authorList>
    </citation>
    <scope>NUCLEOTIDE SEQUENCE [LARGE SCALE GENOMIC DNA]</scope>
    <source>
        <strain evidence="2">Wonlab-2016</strain>
    </source>
</reference>
<protein>
    <submittedName>
        <fullName evidence="2">Uncharacterized protein</fullName>
    </submittedName>
</protein>
<evidence type="ECO:0000313" key="2">
    <source>
        <dbReference type="EMBL" id="KAK7492610.1"/>
    </source>
</evidence>
<proteinExistence type="predicted"/>
<feature type="region of interest" description="Disordered" evidence="1">
    <location>
        <begin position="1"/>
        <end position="37"/>
    </location>
</feature>
<evidence type="ECO:0000313" key="3">
    <source>
        <dbReference type="Proteomes" id="UP001519460"/>
    </source>
</evidence>
<sequence length="102" mass="11628">MEQHLSKTHAVLPHQQAAPALQQSRTPAPLKRYAAPSPAAEDLPLDAKMRFTLHKSYGLSLRKLEEILYRRCQTCEFKISENVSEDSAKGFFFSFPNCETYL</sequence>
<feature type="compositionally biased region" description="Low complexity" evidence="1">
    <location>
        <begin position="9"/>
        <end position="23"/>
    </location>
</feature>
<dbReference type="Proteomes" id="UP001519460">
    <property type="component" value="Unassembled WGS sequence"/>
</dbReference>
<dbReference type="EMBL" id="JACVVK020000101">
    <property type="protein sequence ID" value="KAK7492610.1"/>
    <property type="molecule type" value="Genomic_DNA"/>
</dbReference>
<organism evidence="2 3">
    <name type="scientific">Batillaria attramentaria</name>
    <dbReference type="NCBI Taxonomy" id="370345"/>
    <lineage>
        <taxon>Eukaryota</taxon>
        <taxon>Metazoa</taxon>
        <taxon>Spiralia</taxon>
        <taxon>Lophotrochozoa</taxon>
        <taxon>Mollusca</taxon>
        <taxon>Gastropoda</taxon>
        <taxon>Caenogastropoda</taxon>
        <taxon>Sorbeoconcha</taxon>
        <taxon>Cerithioidea</taxon>
        <taxon>Batillariidae</taxon>
        <taxon>Batillaria</taxon>
    </lineage>
</organism>
<accession>A0ABD0L0G3</accession>
<name>A0ABD0L0G3_9CAEN</name>
<evidence type="ECO:0000256" key="1">
    <source>
        <dbReference type="SAM" id="MobiDB-lite"/>
    </source>
</evidence>
<keyword evidence="3" id="KW-1185">Reference proteome</keyword>
<comment type="caution">
    <text evidence="2">The sequence shown here is derived from an EMBL/GenBank/DDBJ whole genome shotgun (WGS) entry which is preliminary data.</text>
</comment>
<dbReference type="AlphaFoldDB" id="A0ABD0L0G3"/>